<evidence type="ECO:0000256" key="2">
    <source>
        <dbReference type="PROSITE-ProRule" id="PRU00176"/>
    </source>
</evidence>
<dbReference type="HOGENOM" id="CLU_1326337_0_0_1"/>
<reference evidence="4 5" key="1">
    <citation type="journal article" date="2012" name="Science">
        <title>The Paleozoic origin of enzymatic lignin decomposition reconstructed from 31 fungal genomes.</title>
        <authorList>
            <person name="Floudas D."/>
            <person name="Binder M."/>
            <person name="Riley R."/>
            <person name="Barry K."/>
            <person name="Blanchette R.A."/>
            <person name="Henrissat B."/>
            <person name="Martinez A.T."/>
            <person name="Otillar R."/>
            <person name="Spatafora J.W."/>
            <person name="Yadav J.S."/>
            <person name="Aerts A."/>
            <person name="Benoit I."/>
            <person name="Boyd A."/>
            <person name="Carlson A."/>
            <person name="Copeland A."/>
            <person name="Coutinho P.M."/>
            <person name="de Vries R.P."/>
            <person name="Ferreira P."/>
            <person name="Findley K."/>
            <person name="Foster B."/>
            <person name="Gaskell J."/>
            <person name="Glotzer D."/>
            <person name="Gorecki P."/>
            <person name="Heitman J."/>
            <person name="Hesse C."/>
            <person name="Hori C."/>
            <person name="Igarashi K."/>
            <person name="Jurgens J.A."/>
            <person name="Kallen N."/>
            <person name="Kersten P."/>
            <person name="Kohler A."/>
            <person name="Kuees U."/>
            <person name="Kumar T.K.A."/>
            <person name="Kuo A."/>
            <person name="LaButti K."/>
            <person name="Larrondo L.F."/>
            <person name="Lindquist E."/>
            <person name="Ling A."/>
            <person name="Lombard V."/>
            <person name="Lucas S."/>
            <person name="Lundell T."/>
            <person name="Martin R."/>
            <person name="McLaughlin D.J."/>
            <person name="Morgenstern I."/>
            <person name="Morin E."/>
            <person name="Murat C."/>
            <person name="Nagy L.G."/>
            <person name="Nolan M."/>
            <person name="Ohm R.A."/>
            <person name="Patyshakuliyeva A."/>
            <person name="Rokas A."/>
            <person name="Ruiz-Duenas F.J."/>
            <person name="Sabat G."/>
            <person name="Salamov A."/>
            <person name="Samejima M."/>
            <person name="Schmutz J."/>
            <person name="Slot J.C."/>
            <person name="St John F."/>
            <person name="Stenlid J."/>
            <person name="Sun H."/>
            <person name="Sun S."/>
            <person name="Syed K."/>
            <person name="Tsang A."/>
            <person name="Wiebenga A."/>
            <person name="Young D."/>
            <person name="Pisabarro A."/>
            <person name="Eastwood D.C."/>
            <person name="Martin F."/>
            <person name="Cullen D."/>
            <person name="Grigoriev I.V."/>
            <person name="Hibbett D.S."/>
        </authorList>
    </citation>
    <scope>NUCLEOTIDE SEQUENCE [LARGE SCALE GENOMIC DNA]</scope>
    <source>
        <strain evidence="4 5">DJM-731 SS1</strain>
    </source>
</reference>
<dbReference type="AlphaFoldDB" id="M5GC97"/>
<evidence type="ECO:0000256" key="1">
    <source>
        <dbReference type="ARBA" id="ARBA00022884"/>
    </source>
</evidence>
<keyword evidence="1 2" id="KW-0694">RNA-binding</keyword>
<name>M5GC97_DACPD</name>
<dbReference type="Pfam" id="PF00076">
    <property type="entry name" value="RRM_1"/>
    <property type="match status" value="1"/>
</dbReference>
<keyword evidence="5" id="KW-1185">Reference proteome</keyword>
<dbReference type="SMART" id="SM00360">
    <property type="entry name" value="RRM"/>
    <property type="match status" value="1"/>
</dbReference>
<dbReference type="PROSITE" id="PS50102">
    <property type="entry name" value="RRM"/>
    <property type="match status" value="1"/>
</dbReference>
<dbReference type="STRING" id="1858805.M5GC97"/>
<proteinExistence type="predicted"/>
<dbReference type="SUPFAM" id="SSF54928">
    <property type="entry name" value="RNA-binding domain, RBD"/>
    <property type="match status" value="1"/>
</dbReference>
<dbReference type="GO" id="GO:0003729">
    <property type="term" value="F:mRNA binding"/>
    <property type="evidence" value="ECO:0007669"/>
    <property type="project" value="TreeGrafter"/>
</dbReference>
<feature type="domain" description="RRM" evidence="3">
    <location>
        <begin position="127"/>
        <end position="204"/>
    </location>
</feature>
<dbReference type="PANTHER" id="PTHR48025:SF1">
    <property type="entry name" value="RRM DOMAIN-CONTAINING PROTEIN"/>
    <property type="match status" value="1"/>
</dbReference>
<evidence type="ECO:0000259" key="3">
    <source>
        <dbReference type="PROSITE" id="PS50102"/>
    </source>
</evidence>
<sequence length="207" mass="22736">MATADLRDGHNQQDDNSMRFRVHPDLFFLMDVPWDGHNDIKLKLGVEPVAPSSVVELIPSQEGQNTTAPASTKTLGIDPPSPLPVESKSQAVNNMHETTPGLVDLGSEFEPIEVQETTGDSFAGEVSDVIVYNLDRAIDSAELERLFQPYGKIWEVKITMDQRGVSLGRGCVTFADHSDAQQAVRDMDKKMVGNQRITALVVEPAYS</sequence>
<evidence type="ECO:0000313" key="4">
    <source>
        <dbReference type="EMBL" id="EJU03742.1"/>
    </source>
</evidence>
<dbReference type="Gene3D" id="3.30.70.330">
    <property type="match status" value="1"/>
</dbReference>
<dbReference type="PANTHER" id="PTHR48025">
    <property type="entry name" value="OS02G0815200 PROTEIN"/>
    <property type="match status" value="1"/>
</dbReference>
<evidence type="ECO:0000313" key="5">
    <source>
        <dbReference type="Proteomes" id="UP000030653"/>
    </source>
</evidence>
<accession>M5GC97</accession>
<protein>
    <submittedName>
        <fullName evidence="4">RNA-binding domain-containing protein</fullName>
    </submittedName>
</protein>
<dbReference type="InterPro" id="IPR000504">
    <property type="entry name" value="RRM_dom"/>
</dbReference>
<dbReference type="InterPro" id="IPR012677">
    <property type="entry name" value="Nucleotide-bd_a/b_plait_sf"/>
</dbReference>
<dbReference type="RefSeq" id="XP_040630636.1">
    <property type="nucleotide sequence ID" value="XM_040769930.1"/>
</dbReference>
<organism evidence="4 5">
    <name type="scientific">Dacryopinax primogenitus (strain DJM 731)</name>
    <name type="common">Brown rot fungus</name>
    <dbReference type="NCBI Taxonomy" id="1858805"/>
    <lineage>
        <taxon>Eukaryota</taxon>
        <taxon>Fungi</taxon>
        <taxon>Dikarya</taxon>
        <taxon>Basidiomycota</taxon>
        <taxon>Agaricomycotina</taxon>
        <taxon>Dacrymycetes</taxon>
        <taxon>Dacrymycetales</taxon>
        <taxon>Dacrymycetaceae</taxon>
        <taxon>Dacryopinax</taxon>
    </lineage>
</organism>
<dbReference type="CDD" id="cd00590">
    <property type="entry name" value="RRM_SF"/>
    <property type="match status" value="1"/>
</dbReference>
<dbReference type="InterPro" id="IPR050502">
    <property type="entry name" value="Euk_RNA-bind_prot"/>
</dbReference>
<dbReference type="EMBL" id="JH795859">
    <property type="protein sequence ID" value="EJU03742.1"/>
    <property type="molecule type" value="Genomic_DNA"/>
</dbReference>
<dbReference type="OrthoDB" id="4207594at2759"/>
<gene>
    <name evidence="4" type="ORF">DACRYDRAFT_115083</name>
</gene>
<dbReference type="GeneID" id="63684992"/>
<dbReference type="Proteomes" id="UP000030653">
    <property type="component" value="Unassembled WGS sequence"/>
</dbReference>
<dbReference type="InterPro" id="IPR035979">
    <property type="entry name" value="RBD_domain_sf"/>
</dbReference>